<evidence type="ECO:0000256" key="2">
    <source>
        <dbReference type="ARBA" id="ARBA00022691"/>
    </source>
</evidence>
<evidence type="ECO:0000256" key="4">
    <source>
        <dbReference type="ARBA" id="ARBA00023004"/>
    </source>
</evidence>
<dbReference type="PANTHER" id="PTHR43409:SF16">
    <property type="entry name" value="SLR0320 PROTEIN"/>
    <property type="match status" value="1"/>
</dbReference>
<reference evidence="7" key="1">
    <citation type="journal article" date="2014" name="Front. Microbiol.">
        <title>High frequency of phylogenetically diverse reductive dehalogenase-homologous genes in deep subseafloor sedimentary metagenomes.</title>
        <authorList>
            <person name="Kawai M."/>
            <person name="Futagami T."/>
            <person name="Toyoda A."/>
            <person name="Takaki Y."/>
            <person name="Nishi S."/>
            <person name="Hori S."/>
            <person name="Arai W."/>
            <person name="Tsubouchi T."/>
            <person name="Morono Y."/>
            <person name="Uchiyama I."/>
            <person name="Ito T."/>
            <person name="Fujiyama A."/>
            <person name="Inagaki F."/>
            <person name="Takami H."/>
        </authorList>
    </citation>
    <scope>NUCLEOTIDE SEQUENCE</scope>
    <source>
        <strain evidence="7">Expedition CK06-06</strain>
    </source>
</reference>
<feature type="domain" description="Radical SAM core" evidence="6">
    <location>
        <begin position="66"/>
        <end position="219"/>
    </location>
</feature>
<dbReference type="SFLD" id="SFLDS00029">
    <property type="entry name" value="Radical_SAM"/>
    <property type="match status" value="1"/>
</dbReference>
<dbReference type="Gene3D" id="3.80.30.20">
    <property type="entry name" value="tm_1862 like domain"/>
    <property type="match status" value="1"/>
</dbReference>
<dbReference type="GO" id="GO:0005829">
    <property type="term" value="C:cytosol"/>
    <property type="evidence" value="ECO:0007669"/>
    <property type="project" value="TreeGrafter"/>
</dbReference>
<dbReference type="AlphaFoldDB" id="X0XDE8"/>
<gene>
    <name evidence="7" type="ORF">S01H1_56989</name>
</gene>
<dbReference type="EMBL" id="BARS01037142">
    <property type="protein sequence ID" value="GAG22951.1"/>
    <property type="molecule type" value="Genomic_DNA"/>
</dbReference>
<dbReference type="InterPro" id="IPR007197">
    <property type="entry name" value="rSAM"/>
</dbReference>
<evidence type="ECO:0000313" key="7">
    <source>
        <dbReference type="EMBL" id="GAG22951.1"/>
    </source>
</evidence>
<dbReference type="SUPFAM" id="SSF102114">
    <property type="entry name" value="Radical SAM enzymes"/>
    <property type="match status" value="1"/>
</dbReference>
<dbReference type="PANTHER" id="PTHR43409">
    <property type="entry name" value="ANAEROBIC MAGNESIUM-PROTOPORPHYRIN IX MONOMETHYL ESTER CYCLASE-RELATED"/>
    <property type="match status" value="1"/>
</dbReference>
<evidence type="ECO:0000256" key="5">
    <source>
        <dbReference type="ARBA" id="ARBA00023014"/>
    </source>
</evidence>
<dbReference type="InterPro" id="IPR051198">
    <property type="entry name" value="BchE-like"/>
</dbReference>
<evidence type="ECO:0000256" key="1">
    <source>
        <dbReference type="ARBA" id="ARBA00001966"/>
    </source>
</evidence>
<comment type="cofactor">
    <cofactor evidence="1">
        <name>[4Fe-4S] cluster</name>
        <dbReference type="ChEBI" id="CHEBI:49883"/>
    </cofactor>
</comment>
<dbReference type="InterPro" id="IPR058240">
    <property type="entry name" value="rSAM_sf"/>
</dbReference>
<keyword evidence="4" id="KW-0408">Iron</keyword>
<dbReference type="PROSITE" id="PS51918">
    <property type="entry name" value="RADICAL_SAM"/>
    <property type="match status" value="1"/>
</dbReference>
<dbReference type="SFLD" id="SFLDG01082">
    <property type="entry name" value="B12-binding_domain_containing"/>
    <property type="match status" value="1"/>
</dbReference>
<keyword evidence="3" id="KW-0479">Metal-binding</keyword>
<keyword evidence="2" id="KW-0949">S-adenosyl-L-methionine</keyword>
<comment type="caution">
    <text evidence="7">The sequence shown here is derived from an EMBL/GenBank/DDBJ whole genome shotgun (WGS) entry which is preliminary data.</text>
</comment>
<accession>X0XDE8</accession>
<proteinExistence type="predicted"/>
<keyword evidence="5" id="KW-0411">Iron-sulfur</keyword>
<organism evidence="7">
    <name type="scientific">marine sediment metagenome</name>
    <dbReference type="NCBI Taxonomy" id="412755"/>
    <lineage>
        <taxon>unclassified sequences</taxon>
        <taxon>metagenomes</taxon>
        <taxon>ecological metagenomes</taxon>
    </lineage>
</organism>
<dbReference type="Pfam" id="PF04055">
    <property type="entry name" value="Radical_SAM"/>
    <property type="match status" value="1"/>
</dbReference>
<dbReference type="GO" id="GO:0003824">
    <property type="term" value="F:catalytic activity"/>
    <property type="evidence" value="ECO:0007669"/>
    <property type="project" value="InterPro"/>
</dbReference>
<sequence length="219" mass="25094">MLDLIRCLEGNQDYDKVLGLSWRKEKQFVHNVPRPLIEDINTLPYPAFDKIDISYCTQLHNWVIRGLPLRVVLVTSSRGCPYSCVYCGCNSIMGKEIRYRNYDNLYGEIQLLKDNYGVEAIWFADDILTINRDHVRTVCRVMKDLSVYWGCQARVDSIDEELLQEMKSGGCLQLDFGVESGSDRILKEIINKKTTAAQAKNAFQLCSKLGIRTLANLMI</sequence>
<evidence type="ECO:0000256" key="3">
    <source>
        <dbReference type="ARBA" id="ARBA00022723"/>
    </source>
</evidence>
<feature type="non-terminal residue" evidence="7">
    <location>
        <position position="219"/>
    </location>
</feature>
<dbReference type="GO" id="GO:0046872">
    <property type="term" value="F:metal ion binding"/>
    <property type="evidence" value="ECO:0007669"/>
    <property type="project" value="UniProtKB-KW"/>
</dbReference>
<dbReference type="GO" id="GO:0051536">
    <property type="term" value="F:iron-sulfur cluster binding"/>
    <property type="evidence" value="ECO:0007669"/>
    <property type="project" value="UniProtKB-KW"/>
</dbReference>
<protein>
    <recommendedName>
        <fullName evidence="6">Radical SAM core domain-containing protein</fullName>
    </recommendedName>
</protein>
<evidence type="ECO:0000259" key="6">
    <source>
        <dbReference type="PROSITE" id="PS51918"/>
    </source>
</evidence>
<dbReference type="InterPro" id="IPR023404">
    <property type="entry name" value="rSAM_horseshoe"/>
</dbReference>
<name>X0XDE8_9ZZZZ</name>
<dbReference type="CDD" id="cd01335">
    <property type="entry name" value="Radical_SAM"/>
    <property type="match status" value="1"/>
</dbReference>